<keyword evidence="1" id="KW-0472">Membrane</keyword>
<accession>A0A222FL29</accession>
<reference evidence="3 4" key="1">
    <citation type="submission" date="2017-07" db="EMBL/GenBank/DDBJ databases">
        <title>Annotated genome sequence of Bacterioplanes sanyensis isolated from Red Sea.</title>
        <authorList>
            <person name="Rehman Z.U."/>
        </authorList>
    </citation>
    <scope>NUCLEOTIDE SEQUENCE [LARGE SCALE GENOMIC DNA]</scope>
    <source>
        <strain evidence="3 4">NV9</strain>
    </source>
</reference>
<dbReference type="KEGG" id="bsan:CHH28_12125"/>
<dbReference type="SMART" id="SM00304">
    <property type="entry name" value="HAMP"/>
    <property type="match status" value="1"/>
</dbReference>
<dbReference type="Pfam" id="PF17149">
    <property type="entry name" value="CHASE5"/>
    <property type="match status" value="1"/>
</dbReference>
<gene>
    <name evidence="3" type="ORF">CHH28_12125</name>
</gene>
<dbReference type="CDD" id="cd06225">
    <property type="entry name" value="HAMP"/>
    <property type="match status" value="1"/>
</dbReference>
<evidence type="ECO:0000313" key="3">
    <source>
        <dbReference type="EMBL" id="ASP39372.1"/>
    </source>
</evidence>
<dbReference type="GO" id="GO:0016020">
    <property type="term" value="C:membrane"/>
    <property type="evidence" value="ECO:0007669"/>
    <property type="project" value="InterPro"/>
</dbReference>
<feature type="transmembrane region" description="Helical" evidence="1">
    <location>
        <begin position="160"/>
        <end position="182"/>
    </location>
</feature>
<dbReference type="InterPro" id="IPR033414">
    <property type="entry name" value="Sensor_dom"/>
</dbReference>
<feature type="domain" description="HAMP" evidence="2">
    <location>
        <begin position="184"/>
        <end position="240"/>
    </location>
</feature>
<evidence type="ECO:0000259" key="2">
    <source>
        <dbReference type="PROSITE" id="PS50885"/>
    </source>
</evidence>
<dbReference type="Pfam" id="PF00672">
    <property type="entry name" value="HAMP"/>
    <property type="match status" value="1"/>
</dbReference>
<dbReference type="InterPro" id="IPR035965">
    <property type="entry name" value="PAS-like_dom_sf"/>
</dbReference>
<dbReference type="AlphaFoldDB" id="A0A222FL29"/>
<name>A0A222FL29_9GAMM</name>
<keyword evidence="1" id="KW-0812">Transmembrane</keyword>
<dbReference type="InterPro" id="IPR003660">
    <property type="entry name" value="HAMP_dom"/>
</dbReference>
<evidence type="ECO:0000313" key="4">
    <source>
        <dbReference type="Proteomes" id="UP000202440"/>
    </source>
</evidence>
<keyword evidence="1" id="KW-1133">Transmembrane helix</keyword>
<dbReference type="Gene3D" id="6.10.340.10">
    <property type="match status" value="1"/>
</dbReference>
<keyword evidence="4" id="KW-1185">Reference proteome</keyword>
<feature type="transmembrane region" description="Helical" evidence="1">
    <location>
        <begin position="28"/>
        <end position="49"/>
    </location>
</feature>
<proteinExistence type="predicted"/>
<dbReference type="Proteomes" id="UP000202440">
    <property type="component" value="Chromosome"/>
</dbReference>
<sequence length="593" mass="67984">MAEQQKQRSAHNSWRVSQTVGSRIGRLLLSYILAFSFLVTLATTAFILFSDYKRGVSSYDQSITQIRSSYLDSISYSLWNFDIPQLESQLIGILNFPGVAYVFIESSDGTIFSAGDVMQGADTRHDIELTYRSSGREYSLGTLFIDLDYADLYSELQSKAINILLTQFVKTFSVSIFILFIINRLLTRRLQRMSHWADQFSLKHLDQALEIPAAHTKADELDDVVNAINHMRQTLQQDVVREQQATLELETTKERLAIAIDNAALGFCEYHLEQDKFDANSHFASQLGLTSPELEQLKHPMDVLLNALTGSEATEQRERLHQLLYGRIPRVSDTYQLLNQRQQLCYFDITFQITGYQDNRPTSILICMVDKTHETISSQQAQELNINLENRVAKRTEELYDEQMRAKLALQRVTQQLERCQAALHNQRHSDLSRLLLEELDAHFDPQQQAQLDIFQQYLRISISDDTSTMDLAFHLAQWMEQLSTLSAEQKTVQLPLSLVLEENPRIFQFMMDLLIPTEAMAVTQNLRVTMSTDGLQGKITVLQSLTEPYFDQRRYALASFIAENRLQGGLSKNWHGNDLSIELTFGLAQISY</sequence>
<dbReference type="GO" id="GO:0007165">
    <property type="term" value="P:signal transduction"/>
    <property type="evidence" value="ECO:0007669"/>
    <property type="project" value="InterPro"/>
</dbReference>
<dbReference type="PROSITE" id="PS50885">
    <property type="entry name" value="HAMP"/>
    <property type="match status" value="1"/>
</dbReference>
<protein>
    <recommendedName>
        <fullName evidence="2">HAMP domain-containing protein</fullName>
    </recommendedName>
</protein>
<organism evidence="3 4">
    <name type="scientific">Bacterioplanes sanyensis</name>
    <dbReference type="NCBI Taxonomy" id="1249553"/>
    <lineage>
        <taxon>Bacteria</taxon>
        <taxon>Pseudomonadati</taxon>
        <taxon>Pseudomonadota</taxon>
        <taxon>Gammaproteobacteria</taxon>
        <taxon>Oceanospirillales</taxon>
        <taxon>Oceanospirillaceae</taxon>
        <taxon>Bacterioplanes</taxon>
    </lineage>
</organism>
<evidence type="ECO:0000256" key="1">
    <source>
        <dbReference type="SAM" id="Phobius"/>
    </source>
</evidence>
<dbReference type="EMBL" id="CP022530">
    <property type="protein sequence ID" value="ASP39372.1"/>
    <property type="molecule type" value="Genomic_DNA"/>
</dbReference>
<dbReference type="OrthoDB" id="9808408at2"/>
<dbReference type="SUPFAM" id="SSF55785">
    <property type="entry name" value="PYP-like sensor domain (PAS domain)"/>
    <property type="match status" value="1"/>
</dbReference>